<feature type="signal peptide" evidence="1">
    <location>
        <begin position="1"/>
        <end position="15"/>
    </location>
</feature>
<evidence type="ECO:0000313" key="2">
    <source>
        <dbReference type="EMBL" id="CAG7816759.1"/>
    </source>
</evidence>
<protein>
    <submittedName>
        <fullName evidence="2">Uncharacterized protein</fullName>
    </submittedName>
</protein>
<organism evidence="2 3">
    <name type="scientific">Allacma fusca</name>
    <dbReference type="NCBI Taxonomy" id="39272"/>
    <lineage>
        <taxon>Eukaryota</taxon>
        <taxon>Metazoa</taxon>
        <taxon>Ecdysozoa</taxon>
        <taxon>Arthropoda</taxon>
        <taxon>Hexapoda</taxon>
        <taxon>Collembola</taxon>
        <taxon>Symphypleona</taxon>
        <taxon>Sminthuridae</taxon>
        <taxon>Allacma</taxon>
    </lineage>
</organism>
<evidence type="ECO:0000313" key="3">
    <source>
        <dbReference type="Proteomes" id="UP000708208"/>
    </source>
</evidence>
<comment type="caution">
    <text evidence="2">The sequence shown here is derived from an EMBL/GenBank/DDBJ whole genome shotgun (WGS) entry which is preliminary data.</text>
</comment>
<sequence>MPIFAGVVLVSLAFAFSLIDSDITKLPKPTFFCKIEYCLAKNLITERFYNKQDVLGSRHKLVLKKGDNSTYDTLQYVSITKPLKMVAKIPGVKNM</sequence>
<reference evidence="2" key="1">
    <citation type="submission" date="2021-06" db="EMBL/GenBank/DDBJ databases">
        <authorList>
            <person name="Hodson N. C."/>
            <person name="Mongue J. A."/>
            <person name="Jaron S. K."/>
        </authorList>
    </citation>
    <scope>NUCLEOTIDE SEQUENCE</scope>
</reference>
<keyword evidence="1" id="KW-0732">Signal</keyword>
<proteinExistence type="predicted"/>
<accession>A0A8J2KP65</accession>
<dbReference type="AlphaFoldDB" id="A0A8J2KP65"/>
<dbReference type="Proteomes" id="UP000708208">
    <property type="component" value="Unassembled WGS sequence"/>
</dbReference>
<evidence type="ECO:0000256" key="1">
    <source>
        <dbReference type="SAM" id="SignalP"/>
    </source>
</evidence>
<dbReference type="EMBL" id="CAJVCH010377728">
    <property type="protein sequence ID" value="CAG7816759.1"/>
    <property type="molecule type" value="Genomic_DNA"/>
</dbReference>
<feature type="chain" id="PRO_5035324367" evidence="1">
    <location>
        <begin position="16"/>
        <end position="95"/>
    </location>
</feature>
<name>A0A8J2KP65_9HEXA</name>
<gene>
    <name evidence="2" type="ORF">AFUS01_LOCUS27361</name>
</gene>
<keyword evidence="3" id="KW-1185">Reference proteome</keyword>